<feature type="compositionally biased region" description="Polar residues" evidence="1">
    <location>
        <begin position="1"/>
        <end position="13"/>
    </location>
</feature>
<feature type="region of interest" description="Disordered" evidence="1">
    <location>
        <begin position="347"/>
        <end position="371"/>
    </location>
</feature>
<feature type="region of interest" description="Disordered" evidence="1">
    <location>
        <begin position="1"/>
        <end position="46"/>
    </location>
</feature>
<feature type="compositionally biased region" description="Basic and acidic residues" evidence="1">
    <location>
        <begin position="362"/>
        <end position="371"/>
    </location>
</feature>
<feature type="region of interest" description="Disordered" evidence="1">
    <location>
        <begin position="74"/>
        <end position="111"/>
    </location>
</feature>
<feature type="compositionally biased region" description="Low complexity" evidence="1">
    <location>
        <begin position="347"/>
        <end position="360"/>
    </location>
</feature>
<evidence type="ECO:0000313" key="3">
    <source>
        <dbReference type="EMBL" id="KZM88858.1"/>
    </source>
</evidence>
<organism evidence="3">
    <name type="scientific">Daucus carota subsp. sativus</name>
    <name type="common">Carrot</name>
    <dbReference type="NCBI Taxonomy" id="79200"/>
    <lineage>
        <taxon>Eukaryota</taxon>
        <taxon>Viridiplantae</taxon>
        <taxon>Streptophyta</taxon>
        <taxon>Embryophyta</taxon>
        <taxon>Tracheophyta</taxon>
        <taxon>Spermatophyta</taxon>
        <taxon>Magnoliopsida</taxon>
        <taxon>eudicotyledons</taxon>
        <taxon>Gunneridae</taxon>
        <taxon>Pentapetalae</taxon>
        <taxon>asterids</taxon>
        <taxon>campanulids</taxon>
        <taxon>Apiales</taxon>
        <taxon>Apiaceae</taxon>
        <taxon>Apioideae</taxon>
        <taxon>Scandiceae</taxon>
        <taxon>Daucinae</taxon>
        <taxon>Daucus</taxon>
        <taxon>Daucus sect. Daucus</taxon>
    </lineage>
</organism>
<evidence type="ECO:0000256" key="1">
    <source>
        <dbReference type="SAM" id="MobiDB-lite"/>
    </source>
</evidence>
<dbReference type="Pfam" id="PF22992">
    <property type="entry name" value="C2CH-4th_BIRD-IDD"/>
    <property type="match status" value="1"/>
</dbReference>
<gene>
    <name evidence="3" type="ORF">DCAR_025933</name>
</gene>
<dbReference type="AlphaFoldDB" id="A0A164UGQ2"/>
<dbReference type="STRING" id="79200.A0A164UGQ2"/>
<feature type="compositionally biased region" description="Polar residues" evidence="1">
    <location>
        <begin position="131"/>
        <end position="143"/>
    </location>
</feature>
<evidence type="ECO:0000259" key="2">
    <source>
        <dbReference type="Pfam" id="PF22992"/>
    </source>
</evidence>
<feature type="region of interest" description="Disordered" evidence="1">
    <location>
        <begin position="126"/>
        <end position="163"/>
    </location>
</feature>
<dbReference type="Gramene" id="KZM88858">
    <property type="protein sequence ID" value="KZM88858"/>
    <property type="gene ID" value="DCAR_025933"/>
</dbReference>
<feature type="compositionally biased region" description="Low complexity" evidence="1">
    <location>
        <begin position="151"/>
        <end position="163"/>
    </location>
</feature>
<feature type="compositionally biased region" description="Polar residues" evidence="1">
    <location>
        <begin position="76"/>
        <end position="88"/>
    </location>
</feature>
<feature type="domain" description="BIRD-IDD transcription factor fourth C2HC zinc finger" evidence="2">
    <location>
        <begin position="58"/>
        <end position="84"/>
    </location>
</feature>
<reference evidence="3" key="1">
    <citation type="journal article" date="2016" name="Nat. Genet.">
        <title>A high-quality carrot genome assembly provides new insights into carotenoid accumulation and asterid genome evolution.</title>
        <authorList>
            <person name="Iorizzo M."/>
            <person name="Ellison S."/>
            <person name="Senalik D."/>
            <person name="Zeng P."/>
            <person name="Satapoomin P."/>
            <person name="Huang J."/>
            <person name="Bowman M."/>
            <person name="Iovene M."/>
            <person name="Sanseverino W."/>
            <person name="Cavagnaro P."/>
            <person name="Yildiz M."/>
            <person name="Macko-Podgorni A."/>
            <person name="Moranska E."/>
            <person name="Grzebelus E."/>
            <person name="Grzebelus D."/>
            <person name="Ashrafi H."/>
            <person name="Zheng Z."/>
            <person name="Cheng S."/>
            <person name="Spooner D."/>
            <person name="Van Deynze A."/>
            <person name="Simon P."/>
        </authorList>
    </citation>
    <scope>NUCLEOTIDE SEQUENCE [LARGE SCALE GENOMIC DNA]</scope>
    <source>
        <tissue evidence="3">Leaf</tissue>
    </source>
</reference>
<dbReference type="InterPro" id="IPR031140">
    <property type="entry name" value="IDD1-16"/>
</dbReference>
<feature type="compositionally biased region" description="Low complexity" evidence="1">
    <location>
        <begin position="14"/>
        <end position="26"/>
    </location>
</feature>
<name>A0A164UGQ2_DAUCS</name>
<proteinExistence type="predicted"/>
<accession>A0A164UGQ2</accession>
<dbReference type="InterPro" id="IPR055185">
    <property type="entry name" value="C2CH-4th_BIRD-IDD"/>
</dbReference>
<dbReference type="EMBL" id="LNRQ01000007">
    <property type="protein sequence ID" value="KZM88858.1"/>
    <property type="molecule type" value="Genomic_DNA"/>
</dbReference>
<dbReference type="PANTHER" id="PTHR10593">
    <property type="entry name" value="SERINE/THREONINE-PROTEIN KINASE RIO"/>
    <property type="match status" value="1"/>
</dbReference>
<dbReference type="PANTHER" id="PTHR10593:SF188">
    <property type="entry name" value="ZINC FINGER PROTEIN GAI-ASSOCIATED FACTOR 1"/>
    <property type="match status" value="1"/>
</dbReference>
<comment type="caution">
    <text evidence="3">The sequence shown here is derived from an EMBL/GenBank/DDBJ whole genome shotgun (WGS) entry which is preliminary data.</text>
</comment>
<dbReference type="GO" id="GO:0005634">
    <property type="term" value="C:nucleus"/>
    <property type="evidence" value="ECO:0007669"/>
    <property type="project" value="TreeGrafter"/>
</dbReference>
<sequence length="371" mass="38284">MLANTDNSSAINDSTASGEASVSSSGDQMAPKKPEKKKRNLPGMPAAERFNKFSFSLRRDSFITHRAFCDALAAETSKQQPVDASATPSLGEDPMPQNDSSLPPSPPSLLTSTAEIPAVLRNHSPELQEASDPNTGEVSNNTPPLVIGLRGSCSSSSSNGSTSSSVFTSLFTSSTFSGSMHSQTTGFTDLIRAMSQAEPAPPSSAEKISLCLATNHESGNITGQDHKQYAPLPPPAMSATALLQRAAQMGATAPNTSLLRGFGVVSSASPTGQGEWKGQKVESDGSLLAAGLGLGGHYDGISGLKELMMGTPSVFGPKHTTLDFLGLGRAASDGQTTGLSRLMMSTPDAAAASTTSFSGTEHSGEENRKSS</sequence>
<protein>
    <recommendedName>
        <fullName evidence="2">BIRD-IDD transcription factor fourth C2HC zinc finger domain-containing protein</fullName>
    </recommendedName>
</protein>
<dbReference type="GO" id="GO:0003700">
    <property type="term" value="F:DNA-binding transcription factor activity"/>
    <property type="evidence" value="ECO:0007669"/>
    <property type="project" value="TreeGrafter"/>
</dbReference>